<accession>A0A1L9NX62</accession>
<dbReference type="RefSeq" id="WP_072630463.1">
    <property type="nucleotide sequence ID" value="NZ_MLCB01000128.1"/>
</dbReference>
<evidence type="ECO:0000313" key="2">
    <source>
        <dbReference type="Proteomes" id="UP000184514"/>
    </source>
</evidence>
<comment type="caution">
    <text evidence="1">The sequence shown here is derived from an EMBL/GenBank/DDBJ whole genome shotgun (WGS) entry which is preliminary data.</text>
</comment>
<dbReference type="AlphaFoldDB" id="A0A1L9NX62"/>
<organism evidence="1 2">
    <name type="scientific">Planktotalea frisia</name>
    <dbReference type="NCBI Taxonomy" id="696762"/>
    <lineage>
        <taxon>Bacteria</taxon>
        <taxon>Pseudomonadati</taxon>
        <taxon>Pseudomonadota</taxon>
        <taxon>Alphaproteobacteria</taxon>
        <taxon>Rhodobacterales</taxon>
        <taxon>Paracoccaceae</taxon>
        <taxon>Planktotalea</taxon>
    </lineage>
</organism>
<gene>
    <name evidence="1" type="ORF">PFRI_18950</name>
</gene>
<proteinExistence type="predicted"/>
<evidence type="ECO:0000313" key="1">
    <source>
        <dbReference type="EMBL" id="OJI93876.1"/>
    </source>
</evidence>
<sequence>MYILDLEAQGWSDVPFDCDLAKINPERLDRIAKEVDVGRDPWSNLKDDQGFCSPNLFFDRDTYCISLNVYRLLEQASGGYLSKFIAIANPEQMQPFDGWSICVTDQTAEKLSTEKMRHQYREILVCDALQLEKADLKPNTEVSTTGIGRPKISLIAARAFLKHYSLDRRPPWKEAVLQLKESDGLEVSARTLQRGLQELFEDKTTSE</sequence>
<keyword evidence="2" id="KW-1185">Reference proteome</keyword>
<dbReference type="Proteomes" id="UP000184514">
    <property type="component" value="Unassembled WGS sequence"/>
</dbReference>
<protein>
    <submittedName>
        <fullName evidence="1">Uncharacterized protein</fullName>
    </submittedName>
</protein>
<name>A0A1L9NX62_9RHOB</name>
<reference evidence="1 2" key="1">
    <citation type="submission" date="2016-10" db="EMBL/GenBank/DDBJ databases">
        <title>Genome sequence of Planktotalea frisia SH6-1.</title>
        <authorList>
            <person name="Poehlein A."/>
            <person name="Bakenhus I."/>
            <person name="Voget S."/>
            <person name="Brinkhoff T."/>
            <person name="Simon M."/>
        </authorList>
    </citation>
    <scope>NUCLEOTIDE SEQUENCE [LARGE SCALE GENOMIC DNA]</scope>
    <source>
        <strain evidence="1 2">SH6-1</strain>
    </source>
</reference>
<dbReference type="EMBL" id="MLCB01000128">
    <property type="protein sequence ID" value="OJI93876.1"/>
    <property type="molecule type" value="Genomic_DNA"/>
</dbReference>